<dbReference type="AlphaFoldDB" id="A0A6J8CHG5"/>
<accession>A0A6J8CHG5</accession>
<dbReference type="OrthoDB" id="6125304at2759"/>
<dbReference type="Proteomes" id="UP000507470">
    <property type="component" value="Unassembled WGS sequence"/>
</dbReference>
<dbReference type="EMBL" id="CACVKT020005418">
    <property type="protein sequence ID" value="CAC5394946.1"/>
    <property type="molecule type" value="Genomic_DNA"/>
</dbReference>
<organism evidence="1 2">
    <name type="scientific">Mytilus coruscus</name>
    <name type="common">Sea mussel</name>
    <dbReference type="NCBI Taxonomy" id="42192"/>
    <lineage>
        <taxon>Eukaryota</taxon>
        <taxon>Metazoa</taxon>
        <taxon>Spiralia</taxon>
        <taxon>Lophotrochozoa</taxon>
        <taxon>Mollusca</taxon>
        <taxon>Bivalvia</taxon>
        <taxon>Autobranchia</taxon>
        <taxon>Pteriomorphia</taxon>
        <taxon>Mytilida</taxon>
        <taxon>Mytiloidea</taxon>
        <taxon>Mytilidae</taxon>
        <taxon>Mytilinae</taxon>
        <taxon>Mytilus</taxon>
    </lineage>
</organism>
<gene>
    <name evidence="1" type="ORF">MCOR_29663</name>
</gene>
<reference evidence="1 2" key="1">
    <citation type="submission" date="2020-06" db="EMBL/GenBank/DDBJ databases">
        <authorList>
            <person name="Li R."/>
            <person name="Bekaert M."/>
        </authorList>
    </citation>
    <scope>NUCLEOTIDE SEQUENCE [LARGE SCALE GENOMIC DNA]</scope>
    <source>
        <strain evidence="2">wild</strain>
    </source>
</reference>
<proteinExistence type="predicted"/>
<keyword evidence="2" id="KW-1185">Reference proteome</keyword>
<protein>
    <submittedName>
        <fullName evidence="1">Uncharacterized protein</fullName>
    </submittedName>
</protein>
<sequence length="161" mass="18060">MNDKSLNETKYCEELNEISHKSILTIKSFSVEDVNIPYECVYGFKKFRATLKLKKDGYEFHPKEKLPVKPTVSRNKIHLNVTFQLVYPVPVCSAMIGVNNISSELNVSSTSHNLLYMSTVTLNYTTSPTECKNSLIVTCLVGKTVLTVTDFIPCSSQGKIV</sequence>
<name>A0A6J8CHG5_MYTCO</name>
<evidence type="ECO:0000313" key="2">
    <source>
        <dbReference type="Proteomes" id="UP000507470"/>
    </source>
</evidence>
<evidence type="ECO:0000313" key="1">
    <source>
        <dbReference type="EMBL" id="CAC5394946.1"/>
    </source>
</evidence>